<evidence type="ECO:0000313" key="3">
    <source>
        <dbReference type="Proteomes" id="UP000199377"/>
    </source>
</evidence>
<accession>A0A1I3BMH0</accession>
<protein>
    <submittedName>
        <fullName evidence="2">Uncharacterized protein</fullName>
    </submittedName>
</protein>
<dbReference type="Proteomes" id="UP000199377">
    <property type="component" value="Unassembled WGS sequence"/>
</dbReference>
<feature type="region of interest" description="Disordered" evidence="1">
    <location>
        <begin position="25"/>
        <end position="46"/>
    </location>
</feature>
<proteinExistence type="predicted"/>
<dbReference type="SUPFAM" id="SSF51294">
    <property type="entry name" value="Hedgehog/intein (Hint) domain"/>
    <property type="match status" value="1"/>
</dbReference>
<dbReference type="AlphaFoldDB" id="A0A1I3BMH0"/>
<dbReference type="Gene3D" id="2.170.16.10">
    <property type="entry name" value="Hedgehog/Intein (Hint) domain"/>
    <property type="match status" value="1"/>
</dbReference>
<sequence length="830" mass="86805">MTYPELEEALADALIAAIPNAGPGRAAAPGEGPGAGGLAAPPPAAGPGPEAALRAVLASQALEALIDALPYYADPAYVSQFRAGLANLAEINLPNDKIAPQPSESGFGYYNSYSYNGPYSGYRHAFFTNVGGSAAAAAIGPGLQAANPGITAAWWGGYGLALLTDAARARAGFDVDSGRLAGAMGDADRALRGSMWAASLGMIRGGWAPTTNAWAQLQAAGGLEEARAELAAGICSAGFIANINEALSMGGDSTNAAAWFLYHNWILVALLGGDPDAVIAAAQAAGMDVPEELAPGTWRSGYTAWYAALNGEDVAAQAGGRLVEGMPERSTLIVSGSYFPIDSNVTADKGYSLSLGVWGPLNRYYQPPSSCFADGAGVLMADLSVKAIETVVEGDAVWTPQGPRRVALVERPLSRRALARIAGLALGATEGHPLRRPEDGGPRYAALNAWSLHDGVPTMAESGVVELSPGVTLAAVDRQGRPQPFQVEEMSVEPARPEGEEVRVHDLLLENWERDRPAYYVGGPDLFVAAEAESSDPLREPKASLTLLSALAHAVPASRASLAAPHLQAPALVRRLPAADAFDAARRAAWSAAGGVRAAAPSIPGPEFYMTDGAWEPHATLLEAQLLRRFARTWRRFLATGWRDETPGRAPGDRLTVLVHDLELAGDAPVEAGAPAVLRLAVQDHGLHPETGLARELRAEPRADRRWHPRFDALLDFGPFAPSPDAALEIAWMVAGRPAARLRLPVGGAQAGAPSREHFLVSPEGAPLGRIALDLGWRGAPARRAEARRRAEWTPARARAAALALGDALGRSLAEAAGETRARGRPPADP</sequence>
<evidence type="ECO:0000313" key="2">
    <source>
        <dbReference type="EMBL" id="SFH63544.1"/>
    </source>
</evidence>
<evidence type="ECO:0000256" key="1">
    <source>
        <dbReference type="SAM" id="MobiDB-lite"/>
    </source>
</evidence>
<keyword evidence="3" id="KW-1185">Reference proteome</keyword>
<organism evidence="2 3">
    <name type="scientific">Albimonas pacifica</name>
    <dbReference type="NCBI Taxonomy" id="1114924"/>
    <lineage>
        <taxon>Bacteria</taxon>
        <taxon>Pseudomonadati</taxon>
        <taxon>Pseudomonadota</taxon>
        <taxon>Alphaproteobacteria</taxon>
        <taxon>Rhodobacterales</taxon>
        <taxon>Paracoccaceae</taxon>
        <taxon>Albimonas</taxon>
    </lineage>
</organism>
<gene>
    <name evidence="2" type="ORF">SAMN05216258_101205</name>
</gene>
<dbReference type="InterPro" id="IPR036844">
    <property type="entry name" value="Hint_dom_sf"/>
</dbReference>
<dbReference type="OrthoDB" id="6490967at2"/>
<name>A0A1I3BMH0_9RHOB</name>
<dbReference type="EMBL" id="FOQH01000001">
    <property type="protein sequence ID" value="SFH63544.1"/>
    <property type="molecule type" value="Genomic_DNA"/>
</dbReference>
<dbReference type="RefSeq" id="WP_092856956.1">
    <property type="nucleotide sequence ID" value="NZ_FOQH01000001.1"/>
</dbReference>
<reference evidence="2 3" key="1">
    <citation type="submission" date="2016-10" db="EMBL/GenBank/DDBJ databases">
        <authorList>
            <person name="de Groot N.N."/>
        </authorList>
    </citation>
    <scope>NUCLEOTIDE SEQUENCE [LARGE SCALE GENOMIC DNA]</scope>
    <source>
        <strain evidence="2 3">CGMCC 1.11030</strain>
    </source>
</reference>